<comment type="caution">
    <text evidence="5">The sequence shown here is derived from an EMBL/GenBank/DDBJ whole genome shotgun (WGS) entry which is preliminary data.</text>
</comment>
<dbReference type="GO" id="GO:0007165">
    <property type="term" value="P:signal transduction"/>
    <property type="evidence" value="ECO:0007669"/>
    <property type="project" value="InterPro"/>
</dbReference>
<dbReference type="InterPro" id="IPR011990">
    <property type="entry name" value="TPR-like_helical_dom_sf"/>
</dbReference>
<dbReference type="Pfam" id="PF13676">
    <property type="entry name" value="TIR_2"/>
    <property type="match status" value="1"/>
</dbReference>
<gene>
    <name evidence="5" type="ORF">KI809_07830</name>
</gene>
<evidence type="ECO:0000256" key="3">
    <source>
        <dbReference type="PROSITE-ProRule" id="PRU00339"/>
    </source>
</evidence>
<dbReference type="Gene3D" id="1.25.40.10">
    <property type="entry name" value="Tetratricopeptide repeat domain"/>
    <property type="match status" value="2"/>
</dbReference>
<feature type="repeat" description="TPR" evidence="3">
    <location>
        <begin position="717"/>
        <end position="750"/>
    </location>
</feature>
<evidence type="ECO:0000256" key="1">
    <source>
        <dbReference type="ARBA" id="ARBA00022737"/>
    </source>
</evidence>
<keyword evidence="6" id="KW-1185">Reference proteome</keyword>
<sequence>MVFISYSHKDEAWKDNVVKHLGVLANDGQLALWDDRRISGGDNWLPEIEKAIHSCDVALLLISADFLTSMFILGKEIPPLLQRREKDGVRVIPVILRPCAWDDVSWLQSIQARPKDGKALTSMTENDAEEALALLTKEVNHLIKTTPTVENPSTPSLRPNYHPSNPVFHVPYATKGNQVIGRDEALSTVRQHLVEGRRTAIGHTVSFKGLGGLGKTQLAVEYAHRYRDSYPNGIIWLNADQEIDAQLTELAVSAQWIAPESDHKDKLDVAKQRLRGHGNCLIIFDNLEAQQAISPYFPNPHSTAHILVTSRFDQPGFTPIPIDPLDPECSFKLLCQESCRLPEDPTEETAALEIGTILGGLPLAIELAGAYLCHRRTFTFADYLAKLREDPLKALPEKFLRSFTGHDPDLFRTLKINEELFEEEPLLTPILNLLTWSGPATMGIELMACLLGKTPAELRGAMALGVELRIIQKIQGAERYAIHRLVREVRKVEIPIAGEMIWAENIANKLGDWFQGLREEFKNLPSYEAEIDHLIAWCDNCSGLPRTNARLTWLQAYPPYHRGDYRRAHDIVKSSFSMIEKESSEPTELNAHINDDLGHTYGLIGDFKTALKLKEHALSIRLSLFGENHSDTVLSYKSVGIAYCDLGDYKKALEFHRKALNICLTLFGDKHHKTASSYDSVGTIYNYLGDCQTALELLQKSLDISRELFGEDHPATATSYNNIGNIYFSLRDYRKALEFQQKSVDIYCKLFGDNNIFSATSYNNIGNTCCASGDNKMGHELIQKALNIRQSLYGENHPDVVRSFFSLGISYYRLGKSQLAVDALNKALLVGKRILSATHPLLVDIQENLKTVQSQAKGFRAFSRKKRR</sequence>
<dbReference type="Pfam" id="PF13424">
    <property type="entry name" value="TPR_12"/>
    <property type="match status" value="3"/>
</dbReference>
<name>A0AAW4L6K4_9BACT</name>
<accession>A0AAW4L6K4</accession>
<dbReference type="Gene3D" id="3.40.50.300">
    <property type="entry name" value="P-loop containing nucleotide triphosphate hydrolases"/>
    <property type="match status" value="1"/>
</dbReference>
<dbReference type="SUPFAM" id="SSF48452">
    <property type="entry name" value="TPR-like"/>
    <property type="match status" value="1"/>
</dbReference>
<dbReference type="EMBL" id="JAHCVJ010000002">
    <property type="protein sequence ID" value="MBT0664210.1"/>
    <property type="molecule type" value="Genomic_DNA"/>
</dbReference>
<dbReference type="AlphaFoldDB" id="A0AAW4L6K4"/>
<keyword evidence="2 3" id="KW-0802">TPR repeat</keyword>
<dbReference type="SUPFAM" id="SSF52200">
    <property type="entry name" value="Toll/Interleukin receptor TIR domain"/>
    <property type="match status" value="1"/>
</dbReference>
<dbReference type="InterPro" id="IPR035897">
    <property type="entry name" value="Toll_tir_struct_dom_sf"/>
</dbReference>
<dbReference type="PANTHER" id="PTHR45641">
    <property type="entry name" value="TETRATRICOPEPTIDE REPEAT PROTEIN (AFU_ORTHOLOGUE AFUA_6G03870)"/>
    <property type="match status" value="1"/>
</dbReference>
<dbReference type="SUPFAM" id="SSF52540">
    <property type="entry name" value="P-loop containing nucleoside triphosphate hydrolases"/>
    <property type="match status" value="1"/>
</dbReference>
<dbReference type="PANTHER" id="PTHR45641:SF1">
    <property type="entry name" value="AAA+ ATPASE DOMAIN-CONTAINING PROTEIN"/>
    <property type="match status" value="1"/>
</dbReference>
<dbReference type="PROSITE" id="PS50104">
    <property type="entry name" value="TIR"/>
    <property type="match status" value="1"/>
</dbReference>
<dbReference type="Proteomes" id="UP000811899">
    <property type="component" value="Unassembled WGS sequence"/>
</dbReference>
<dbReference type="SMART" id="SM00028">
    <property type="entry name" value="TPR"/>
    <property type="match status" value="5"/>
</dbReference>
<dbReference type="InterPro" id="IPR000157">
    <property type="entry name" value="TIR_dom"/>
</dbReference>
<evidence type="ECO:0000259" key="4">
    <source>
        <dbReference type="PROSITE" id="PS50104"/>
    </source>
</evidence>
<dbReference type="RefSeq" id="WP_214170970.1">
    <property type="nucleotide sequence ID" value="NZ_JAHCVJ010000002.1"/>
</dbReference>
<proteinExistence type="predicted"/>
<dbReference type="InterPro" id="IPR027417">
    <property type="entry name" value="P-loop_NTPase"/>
</dbReference>
<evidence type="ECO:0000256" key="2">
    <source>
        <dbReference type="ARBA" id="ARBA00022803"/>
    </source>
</evidence>
<protein>
    <submittedName>
        <fullName evidence="5">Tetratricopeptide repeat protein</fullName>
    </submittedName>
</protein>
<feature type="repeat" description="TPR" evidence="3">
    <location>
        <begin position="675"/>
        <end position="708"/>
    </location>
</feature>
<dbReference type="PROSITE" id="PS50005">
    <property type="entry name" value="TPR"/>
    <property type="match status" value="3"/>
</dbReference>
<dbReference type="GO" id="GO:0043531">
    <property type="term" value="F:ADP binding"/>
    <property type="evidence" value="ECO:0007669"/>
    <property type="project" value="InterPro"/>
</dbReference>
<keyword evidence="1" id="KW-0677">Repeat</keyword>
<dbReference type="PRINTS" id="PR00364">
    <property type="entry name" value="DISEASERSIST"/>
</dbReference>
<dbReference type="Gene3D" id="3.40.50.10140">
    <property type="entry name" value="Toll/interleukin-1 receptor homology (TIR) domain"/>
    <property type="match status" value="1"/>
</dbReference>
<feature type="repeat" description="TPR" evidence="3">
    <location>
        <begin position="633"/>
        <end position="666"/>
    </location>
</feature>
<organism evidence="5 6">
    <name type="scientific">Geoanaerobacter pelophilus</name>
    <dbReference type="NCBI Taxonomy" id="60036"/>
    <lineage>
        <taxon>Bacteria</taxon>
        <taxon>Pseudomonadati</taxon>
        <taxon>Thermodesulfobacteriota</taxon>
        <taxon>Desulfuromonadia</taxon>
        <taxon>Geobacterales</taxon>
        <taxon>Geobacteraceae</taxon>
        <taxon>Geoanaerobacter</taxon>
    </lineage>
</organism>
<feature type="domain" description="TIR" evidence="4">
    <location>
        <begin position="1"/>
        <end position="124"/>
    </location>
</feature>
<dbReference type="InterPro" id="IPR019734">
    <property type="entry name" value="TPR_rpt"/>
</dbReference>
<evidence type="ECO:0000313" key="6">
    <source>
        <dbReference type="Proteomes" id="UP000811899"/>
    </source>
</evidence>
<evidence type="ECO:0000313" key="5">
    <source>
        <dbReference type="EMBL" id="MBT0664210.1"/>
    </source>
</evidence>
<dbReference type="SMART" id="SM00255">
    <property type="entry name" value="TIR"/>
    <property type="match status" value="1"/>
</dbReference>
<reference evidence="5 6" key="1">
    <citation type="submission" date="2021-05" db="EMBL/GenBank/DDBJ databases">
        <title>The draft genome of Geobacter pelophilus DSM 12255.</title>
        <authorList>
            <person name="Xu Z."/>
            <person name="Masuda Y."/>
            <person name="Itoh H."/>
            <person name="Senoo K."/>
        </authorList>
    </citation>
    <scope>NUCLEOTIDE SEQUENCE [LARGE SCALE GENOMIC DNA]</scope>
    <source>
        <strain evidence="5 6">DSM 12255</strain>
    </source>
</reference>